<dbReference type="Proteomes" id="UP001152320">
    <property type="component" value="Chromosome 6"/>
</dbReference>
<keyword evidence="5" id="KW-1185">Reference proteome</keyword>
<feature type="region of interest" description="Disordered" evidence="1">
    <location>
        <begin position="251"/>
        <end position="318"/>
    </location>
</feature>
<dbReference type="EMBL" id="JAIZAY010000006">
    <property type="protein sequence ID" value="KAJ8040084.1"/>
    <property type="molecule type" value="Genomic_DNA"/>
</dbReference>
<dbReference type="AlphaFoldDB" id="A0A9Q1C8N7"/>
<organism evidence="4 5">
    <name type="scientific">Holothuria leucospilota</name>
    <name type="common">Black long sea cucumber</name>
    <name type="synonym">Mertensiothuria leucospilota</name>
    <dbReference type="NCBI Taxonomy" id="206669"/>
    <lineage>
        <taxon>Eukaryota</taxon>
        <taxon>Metazoa</taxon>
        <taxon>Echinodermata</taxon>
        <taxon>Eleutherozoa</taxon>
        <taxon>Echinozoa</taxon>
        <taxon>Holothuroidea</taxon>
        <taxon>Aspidochirotacea</taxon>
        <taxon>Aspidochirotida</taxon>
        <taxon>Holothuriidae</taxon>
        <taxon>Holothuria</taxon>
    </lineage>
</organism>
<keyword evidence="2" id="KW-0472">Membrane</keyword>
<evidence type="ECO:0000313" key="5">
    <source>
        <dbReference type="Proteomes" id="UP001152320"/>
    </source>
</evidence>
<dbReference type="InterPro" id="IPR003961">
    <property type="entry name" value="FN3_dom"/>
</dbReference>
<sequence>MLGAILQTFCSAVKVLPCVKTGFHKWLSETKCLVSTLVVLFIFTADVASLIVCSAGYSPLTIDCTYIQAEGILCTWKWKNLSTVSHQGGQNMTATIVLNNSIGIPSQSCIGQEANTTCRFRNDFHASDVFTVSAIVNNERDAEVYEACKKYSLLSTVRYEKPRNVTFYHFIYYGSWVTDVVWQFPSDYPSSQGVMKTWSFCKVRWSENLGPWESREISSRSYCSLDNINSLSTYNVQVTCMSRYSEKENWTPNHTFTTQPAQTDGINHDSPSYVTSTRTTGTNFQVMPKVTRPSSQGQTSEQSALALSTRKSDTTKNIPTTTNNVTVAVMLKGSGASLALGVIGAIVLLSAILISGFILTNRYRKILEKGNSPSRLEDDLNEQAEDITRWKSKEKLLDNASFGNCSRNPKESAL</sequence>
<dbReference type="PROSITE" id="PS50853">
    <property type="entry name" value="FN3"/>
    <property type="match status" value="1"/>
</dbReference>
<gene>
    <name evidence="4" type="ORF">HOLleu_14279</name>
</gene>
<reference evidence="4" key="1">
    <citation type="submission" date="2021-10" db="EMBL/GenBank/DDBJ databases">
        <title>Tropical sea cucumber genome reveals ecological adaptation and Cuvierian tubules defense mechanism.</title>
        <authorList>
            <person name="Chen T."/>
        </authorList>
    </citation>
    <scope>NUCLEOTIDE SEQUENCE</scope>
    <source>
        <strain evidence="4">Nanhai2018</strain>
        <tissue evidence="4">Muscle</tissue>
    </source>
</reference>
<evidence type="ECO:0000259" key="3">
    <source>
        <dbReference type="PROSITE" id="PS50853"/>
    </source>
</evidence>
<comment type="caution">
    <text evidence="4">The sequence shown here is derived from an EMBL/GenBank/DDBJ whole genome shotgun (WGS) entry which is preliminary data.</text>
</comment>
<feature type="compositionally biased region" description="Polar residues" evidence="1">
    <location>
        <begin position="292"/>
        <end position="306"/>
    </location>
</feature>
<evidence type="ECO:0000256" key="2">
    <source>
        <dbReference type="SAM" id="Phobius"/>
    </source>
</evidence>
<dbReference type="OrthoDB" id="10634221at2759"/>
<name>A0A9Q1C8N7_HOLLE</name>
<evidence type="ECO:0000313" key="4">
    <source>
        <dbReference type="EMBL" id="KAJ8040084.1"/>
    </source>
</evidence>
<protein>
    <recommendedName>
        <fullName evidence="3">Fibronectin type-III domain-containing protein</fullName>
    </recommendedName>
</protein>
<keyword evidence="2" id="KW-0812">Transmembrane</keyword>
<keyword evidence="2" id="KW-1133">Transmembrane helix</keyword>
<feature type="domain" description="Fibronectin type-III" evidence="3">
    <location>
        <begin position="161"/>
        <end position="261"/>
    </location>
</feature>
<proteinExistence type="predicted"/>
<evidence type="ECO:0000256" key="1">
    <source>
        <dbReference type="SAM" id="MobiDB-lite"/>
    </source>
</evidence>
<feature type="compositionally biased region" description="Polar residues" evidence="1">
    <location>
        <begin position="251"/>
        <end position="285"/>
    </location>
</feature>
<accession>A0A9Q1C8N7</accession>
<feature type="transmembrane region" description="Helical" evidence="2">
    <location>
        <begin position="338"/>
        <end position="359"/>
    </location>
</feature>